<dbReference type="InterPro" id="IPR049326">
    <property type="entry name" value="Rhodopsin_dom_fungi"/>
</dbReference>
<feature type="transmembrane region" description="Helical" evidence="1">
    <location>
        <begin position="38"/>
        <end position="59"/>
    </location>
</feature>
<organism evidence="3 4">
    <name type="scientific">Tuber borchii</name>
    <name type="common">White truffle</name>
    <dbReference type="NCBI Taxonomy" id="42251"/>
    <lineage>
        <taxon>Eukaryota</taxon>
        <taxon>Fungi</taxon>
        <taxon>Dikarya</taxon>
        <taxon>Ascomycota</taxon>
        <taxon>Pezizomycotina</taxon>
        <taxon>Pezizomycetes</taxon>
        <taxon>Pezizales</taxon>
        <taxon>Tuberaceae</taxon>
        <taxon>Tuber</taxon>
    </lineage>
</organism>
<feature type="transmembrane region" description="Helical" evidence="1">
    <location>
        <begin position="79"/>
        <end position="99"/>
    </location>
</feature>
<keyword evidence="1" id="KW-1133">Transmembrane helix</keyword>
<comment type="caution">
    <text evidence="3">The sequence shown here is derived from an EMBL/GenBank/DDBJ whole genome shotgun (WGS) entry which is preliminary data.</text>
</comment>
<dbReference type="Proteomes" id="UP000244722">
    <property type="component" value="Unassembled WGS sequence"/>
</dbReference>
<accession>A0A2T6ZU44</accession>
<dbReference type="Pfam" id="PF20684">
    <property type="entry name" value="Fung_rhodopsin"/>
    <property type="match status" value="1"/>
</dbReference>
<keyword evidence="1" id="KW-0812">Transmembrane</keyword>
<evidence type="ECO:0000256" key="1">
    <source>
        <dbReference type="SAM" id="Phobius"/>
    </source>
</evidence>
<name>A0A2T6ZU44_TUBBO</name>
<dbReference type="STRING" id="42251.A0A2T6ZU44"/>
<keyword evidence="4" id="KW-1185">Reference proteome</keyword>
<dbReference type="OrthoDB" id="5372266at2759"/>
<feature type="domain" description="Rhodopsin" evidence="2">
    <location>
        <begin position="6"/>
        <end position="95"/>
    </location>
</feature>
<gene>
    <name evidence="3" type="ORF">B9Z19DRAFT_1125732</name>
</gene>
<reference evidence="3 4" key="1">
    <citation type="submission" date="2017-04" db="EMBL/GenBank/DDBJ databases">
        <title>Draft genome sequence of Tuber borchii Vittad., a whitish edible truffle.</title>
        <authorList>
            <consortium name="DOE Joint Genome Institute"/>
            <person name="Murat C."/>
            <person name="Kuo A."/>
            <person name="Barry K.W."/>
            <person name="Clum A."/>
            <person name="Dockter R.B."/>
            <person name="Fauchery L."/>
            <person name="Iotti M."/>
            <person name="Kohler A."/>
            <person name="Labutti K."/>
            <person name="Lindquist E.A."/>
            <person name="Lipzen A."/>
            <person name="Ohm R.A."/>
            <person name="Wang M."/>
            <person name="Grigoriev I.V."/>
            <person name="Zambonelli A."/>
            <person name="Martin F.M."/>
        </authorList>
    </citation>
    <scope>NUCLEOTIDE SEQUENCE [LARGE SCALE GENOMIC DNA]</scope>
    <source>
        <strain evidence="3 4">Tbo3840</strain>
    </source>
</reference>
<keyword evidence="1" id="KW-0472">Membrane</keyword>
<evidence type="ECO:0000313" key="3">
    <source>
        <dbReference type="EMBL" id="PUU79011.1"/>
    </source>
</evidence>
<dbReference type="AlphaFoldDB" id="A0A2T6ZU44"/>
<evidence type="ECO:0000259" key="2">
    <source>
        <dbReference type="Pfam" id="PF20684"/>
    </source>
</evidence>
<sequence length="173" mass="19155">MESVTISTFSNVGTDLLIIILPIIVLKNLTFRKSALQGWLFILFIGSISIVAAIVRYGALRALWGQPKASMTDTIGVSSMVEITTSFLAIYSPSLPVFFRGKNKQYQSIERDVRYISTHPDLLSIVKSAIDLRSSNTDKQKHLSPVPENQLASSKLRIAKPISCVISSSFFLF</sequence>
<dbReference type="EMBL" id="NESQ01000101">
    <property type="protein sequence ID" value="PUU79011.1"/>
    <property type="molecule type" value="Genomic_DNA"/>
</dbReference>
<proteinExistence type="predicted"/>
<feature type="transmembrane region" description="Helical" evidence="1">
    <location>
        <begin position="6"/>
        <end position="26"/>
    </location>
</feature>
<protein>
    <recommendedName>
        <fullName evidence="2">Rhodopsin domain-containing protein</fullName>
    </recommendedName>
</protein>
<evidence type="ECO:0000313" key="4">
    <source>
        <dbReference type="Proteomes" id="UP000244722"/>
    </source>
</evidence>